<evidence type="ECO:0000256" key="1">
    <source>
        <dbReference type="SAM" id="Phobius"/>
    </source>
</evidence>
<reference evidence="2" key="1">
    <citation type="submission" date="2018-02" db="EMBL/GenBank/DDBJ databases">
        <title>Rhizophora mucronata_Transcriptome.</title>
        <authorList>
            <person name="Meera S.P."/>
            <person name="Sreeshan A."/>
            <person name="Augustine A."/>
        </authorList>
    </citation>
    <scope>NUCLEOTIDE SEQUENCE</scope>
    <source>
        <tissue evidence="2">Leaf</tissue>
    </source>
</reference>
<dbReference type="AlphaFoldDB" id="A0A2P2PUM9"/>
<sequence>MRGFFDAKLFNDLALGSHLCLGAAKAIGDFSFILLLVSFIFIFIF</sequence>
<name>A0A2P2PUM9_RHIMU</name>
<proteinExistence type="predicted"/>
<keyword evidence="1" id="KW-0472">Membrane</keyword>
<accession>A0A2P2PUM9</accession>
<dbReference type="EMBL" id="GGEC01077845">
    <property type="protein sequence ID" value="MBX58329.1"/>
    <property type="molecule type" value="Transcribed_RNA"/>
</dbReference>
<feature type="transmembrane region" description="Helical" evidence="1">
    <location>
        <begin position="26"/>
        <end position="44"/>
    </location>
</feature>
<evidence type="ECO:0000313" key="2">
    <source>
        <dbReference type="EMBL" id="MBX58329.1"/>
    </source>
</evidence>
<keyword evidence="1" id="KW-0812">Transmembrane</keyword>
<organism evidence="2">
    <name type="scientific">Rhizophora mucronata</name>
    <name type="common">Asiatic mangrove</name>
    <dbReference type="NCBI Taxonomy" id="61149"/>
    <lineage>
        <taxon>Eukaryota</taxon>
        <taxon>Viridiplantae</taxon>
        <taxon>Streptophyta</taxon>
        <taxon>Embryophyta</taxon>
        <taxon>Tracheophyta</taxon>
        <taxon>Spermatophyta</taxon>
        <taxon>Magnoliopsida</taxon>
        <taxon>eudicotyledons</taxon>
        <taxon>Gunneridae</taxon>
        <taxon>Pentapetalae</taxon>
        <taxon>rosids</taxon>
        <taxon>fabids</taxon>
        <taxon>Malpighiales</taxon>
        <taxon>Rhizophoraceae</taxon>
        <taxon>Rhizophora</taxon>
    </lineage>
</organism>
<protein>
    <submittedName>
        <fullName evidence="2">Uncharacterized protein</fullName>
    </submittedName>
</protein>
<keyword evidence="1" id="KW-1133">Transmembrane helix</keyword>